<evidence type="ECO:0000313" key="8">
    <source>
        <dbReference type="Proteomes" id="UP000827889"/>
    </source>
</evidence>
<dbReference type="SUPFAM" id="SSF52777">
    <property type="entry name" value="CoA-dependent acyltransferases"/>
    <property type="match status" value="1"/>
</dbReference>
<dbReference type="GO" id="GO:0005886">
    <property type="term" value="C:plasma membrane"/>
    <property type="evidence" value="ECO:0007669"/>
    <property type="project" value="TreeGrafter"/>
</dbReference>
<comment type="pathway">
    <text evidence="2">Lipid metabolism.</text>
</comment>
<evidence type="ECO:0000256" key="6">
    <source>
        <dbReference type="ARBA" id="ARBA00048109"/>
    </source>
</evidence>
<sequence length="144" mass="16282">MLVSRTKLNVDAIKAGLEHPPYPHFSDVLVMDDEKRGEMKWRKTKIDVDNHVIVPRIDCDNVESPDKFVEDYVANLTMNPMDLSKPLWELQLLNLSTSDAEAVIILCTHHSIGDGASLMSYLFASSHQKPSLPHKSSLKDKKEI</sequence>
<keyword evidence="4" id="KW-0808">Transferase</keyword>
<dbReference type="EC" id="2.3.1.20" evidence="3"/>
<dbReference type="KEGG" id="rarg:115742339"/>
<reference evidence="9" key="1">
    <citation type="submission" date="2025-08" db="UniProtKB">
        <authorList>
            <consortium name="RefSeq"/>
        </authorList>
    </citation>
    <scope>IDENTIFICATION</scope>
    <source>
        <tissue evidence="9">Leaf</tissue>
    </source>
</reference>
<gene>
    <name evidence="9" type="primary">LOC115742339</name>
</gene>
<name>A0A8B8PEF1_9MYRT</name>
<dbReference type="GeneID" id="115742339"/>
<evidence type="ECO:0000259" key="7">
    <source>
        <dbReference type="Pfam" id="PF03007"/>
    </source>
</evidence>
<dbReference type="GO" id="GO:0019432">
    <property type="term" value="P:triglyceride biosynthetic process"/>
    <property type="evidence" value="ECO:0007669"/>
    <property type="project" value="UniProtKB-UniPathway"/>
</dbReference>
<dbReference type="PANTHER" id="PTHR31650:SF1">
    <property type="entry name" value="WAX ESTER SYNTHASE_DIACYLGLYCEROL ACYLTRANSFERASE 4-RELATED"/>
    <property type="match status" value="1"/>
</dbReference>
<dbReference type="InterPro" id="IPR004255">
    <property type="entry name" value="O-acyltransferase_WSD1_N"/>
</dbReference>
<evidence type="ECO:0000256" key="4">
    <source>
        <dbReference type="ARBA" id="ARBA00022679"/>
    </source>
</evidence>
<comment type="catalytic activity">
    <reaction evidence="6">
        <text>an acyl-CoA + a 1,2-diacyl-sn-glycerol = a triacyl-sn-glycerol + CoA</text>
        <dbReference type="Rhea" id="RHEA:10868"/>
        <dbReference type="ChEBI" id="CHEBI:17815"/>
        <dbReference type="ChEBI" id="CHEBI:57287"/>
        <dbReference type="ChEBI" id="CHEBI:58342"/>
        <dbReference type="ChEBI" id="CHEBI:64615"/>
        <dbReference type="EC" id="2.3.1.20"/>
    </reaction>
</comment>
<evidence type="ECO:0000313" key="9">
    <source>
        <dbReference type="RefSeq" id="XP_030532428.1"/>
    </source>
</evidence>
<evidence type="ECO:0000256" key="5">
    <source>
        <dbReference type="ARBA" id="ARBA00023315"/>
    </source>
</evidence>
<comment type="pathway">
    <text evidence="1">Glycerolipid metabolism; triacylglycerol biosynthesis.</text>
</comment>
<keyword evidence="5" id="KW-0012">Acyltransferase</keyword>
<proteinExistence type="predicted"/>
<feature type="domain" description="O-acyltransferase WSD1-like N-terminal" evidence="7">
    <location>
        <begin position="36"/>
        <end position="130"/>
    </location>
</feature>
<evidence type="ECO:0000256" key="2">
    <source>
        <dbReference type="ARBA" id="ARBA00005189"/>
    </source>
</evidence>
<dbReference type="GO" id="GO:0004144">
    <property type="term" value="F:diacylglycerol O-acyltransferase activity"/>
    <property type="evidence" value="ECO:0007669"/>
    <property type="project" value="UniProtKB-EC"/>
</dbReference>
<keyword evidence="8" id="KW-1185">Reference proteome</keyword>
<dbReference type="InterPro" id="IPR045034">
    <property type="entry name" value="O-acyltransferase_WSD1-like"/>
</dbReference>
<dbReference type="InterPro" id="IPR023213">
    <property type="entry name" value="CAT-like_dom_sf"/>
</dbReference>
<accession>A0A8B8PEF1</accession>
<dbReference type="PANTHER" id="PTHR31650">
    <property type="entry name" value="O-ACYLTRANSFERASE (WSD1-LIKE) FAMILY PROTEIN"/>
    <property type="match status" value="1"/>
</dbReference>
<dbReference type="AlphaFoldDB" id="A0A8B8PEF1"/>
<dbReference type="Proteomes" id="UP000827889">
    <property type="component" value="Chromosome 10"/>
</dbReference>
<evidence type="ECO:0000256" key="1">
    <source>
        <dbReference type="ARBA" id="ARBA00004771"/>
    </source>
</evidence>
<evidence type="ECO:0000256" key="3">
    <source>
        <dbReference type="ARBA" id="ARBA00013244"/>
    </source>
</evidence>
<organism evidence="8 9">
    <name type="scientific">Rhodamnia argentea</name>
    <dbReference type="NCBI Taxonomy" id="178133"/>
    <lineage>
        <taxon>Eukaryota</taxon>
        <taxon>Viridiplantae</taxon>
        <taxon>Streptophyta</taxon>
        <taxon>Embryophyta</taxon>
        <taxon>Tracheophyta</taxon>
        <taxon>Spermatophyta</taxon>
        <taxon>Magnoliopsida</taxon>
        <taxon>eudicotyledons</taxon>
        <taxon>Gunneridae</taxon>
        <taxon>Pentapetalae</taxon>
        <taxon>rosids</taxon>
        <taxon>malvids</taxon>
        <taxon>Myrtales</taxon>
        <taxon>Myrtaceae</taxon>
        <taxon>Myrtoideae</taxon>
        <taxon>Myrteae</taxon>
        <taxon>Australasian group</taxon>
        <taxon>Rhodamnia</taxon>
    </lineage>
</organism>
<dbReference type="OrthoDB" id="619536at2759"/>
<dbReference type="Gene3D" id="3.30.559.10">
    <property type="entry name" value="Chloramphenicol acetyltransferase-like domain"/>
    <property type="match status" value="1"/>
</dbReference>
<dbReference type="Pfam" id="PF03007">
    <property type="entry name" value="WS_DGAT_cat"/>
    <property type="match status" value="1"/>
</dbReference>
<protein>
    <recommendedName>
        <fullName evidence="3">diacylglycerol O-acyltransferase</fullName>
        <ecNumber evidence="3">2.3.1.20</ecNumber>
    </recommendedName>
</protein>
<dbReference type="RefSeq" id="XP_030532428.1">
    <property type="nucleotide sequence ID" value="XM_030676568.2"/>
</dbReference>
<dbReference type="UniPathway" id="UPA00282"/>